<evidence type="ECO:0000256" key="1">
    <source>
        <dbReference type="SAM" id="Phobius"/>
    </source>
</evidence>
<dbReference type="Proteomes" id="UP000807025">
    <property type="component" value="Unassembled WGS sequence"/>
</dbReference>
<dbReference type="AlphaFoldDB" id="A0A9P5ZUV1"/>
<sequence length="57" mass="6508">MRTWSLWKASSWSGFALIVFYLSCWIPTVIVVVAFLMDSGASHFRLPRYAACIKPPE</sequence>
<name>A0A9P5ZUV1_PLEER</name>
<reference evidence="2" key="1">
    <citation type="submission" date="2020-11" db="EMBL/GenBank/DDBJ databases">
        <authorList>
            <consortium name="DOE Joint Genome Institute"/>
            <person name="Ahrendt S."/>
            <person name="Riley R."/>
            <person name="Andreopoulos W."/>
            <person name="Labutti K."/>
            <person name="Pangilinan J."/>
            <person name="Ruiz-Duenas F.J."/>
            <person name="Barrasa J.M."/>
            <person name="Sanchez-Garcia M."/>
            <person name="Camarero S."/>
            <person name="Miyauchi S."/>
            <person name="Serrano A."/>
            <person name="Linde D."/>
            <person name="Babiker R."/>
            <person name="Drula E."/>
            <person name="Ayuso-Fernandez I."/>
            <person name="Pacheco R."/>
            <person name="Padilla G."/>
            <person name="Ferreira P."/>
            <person name="Barriuso J."/>
            <person name="Kellner H."/>
            <person name="Castanera R."/>
            <person name="Alfaro M."/>
            <person name="Ramirez L."/>
            <person name="Pisabarro A.G."/>
            <person name="Kuo A."/>
            <person name="Tritt A."/>
            <person name="Lipzen A."/>
            <person name="He G."/>
            <person name="Yan M."/>
            <person name="Ng V."/>
            <person name="Cullen D."/>
            <person name="Martin F."/>
            <person name="Rosso M.-N."/>
            <person name="Henrissat B."/>
            <person name="Hibbett D."/>
            <person name="Martinez A.T."/>
            <person name="Grigoriev I.V."/>
        </authorList>
    </citation>
    <scope>NUCLEOTIDE SEQUENCE</scope>
    <source>
        <strain evidence="2">ATCC 90797</strain>
    </source>
</reference>
<keyword evidence="1" id="KW-1133">Transmembrane helix</keyword>
<evidence type="ECO:0000313" key="2">
    <source>
        <dbReference type="EMBL" id="KAF9493125.1"/>
    </source>
</evidence>
<accession>A0A9P5ZUV1</accession>
<organism evidence="2 3">
    <name type="scientific">Pleurotus eryngii</name>
    <name type="common">Boletus of the steppes</name>
    <dbReference type="NCBI Taxonomy" id="5323"/>
    <lineage>
        <taxon>Eukaryota</taxon>
        <taxon>Fungi</taxon>
        <taxon>Dikarya</taxon>
        <taxon>Basidiomycota</taxon>
        <taxon>Agaricomycotina</taxon>
        <taxon>Agaricomycetes</taxon>
        <taxon>Agaricomycetidae</taxon>
        <taxon>Agaricales</taxon>
        <taxon>Pleurotineae</taxon>
        <taxon>Pleurotaceae</taxon>
        <taxon>Pleurotus</taxon>
    </lineage>
</organism>
<dbReference type="EMBL" id="MU154590">
    <property type="protein sequence ID" value="KAF9493125.1"/>
    <property type="molecule type" value="Genomic_DNA"/>
</dbReference>
<keyword evidence="3" id="KW-1185">Reference proteome</keyword>
<proteinExistence type="predicted"/>
<evidence type="ECO:0000313" key="3">
    <source>
        <dbReference type="Proteomes" id="UP000807025"/>
    </source>
</evidence>
<comment type="caution">
    <text evidence="2">The sequence shown here is derived from an EMBL/GenBank/DDBJ whole genome shotgun (WGS) entry which is preliminary data.</text>
</comment>
<feature type="transmembrane region" description="Helical" evidence="1">
    <location>
        <begin position="12"/>
        <end position="36"/>
    </location>
</feature>
<gene>
    <name evidence="2" type="ORF">BDN71DRAFT_1450650</name>
</gene>
<keyword evidence="1" id="KW-0812">Transmembrane</keyword>
<keyword evidence="1" id="KW-0472">Membrane</keyword>
<protein>
    <submittedName>
        <fullName evidence="2">Uncharacterized protein</fullName>
    </submittedName>
</protein>